<evidence type="ECO:0000256" key="3">
    <source>
        <dbReference type="PROSITE-ProRule" id="PRU01251"/>
    </source>
</evidence>
<dbReference type="SUPFAM" id="SSF81923">
    <property type="entry name" value="Double Clp-N motif"/>
    <property type="match status" value="1"/>
</dbReference>
<gene>
    <name evidence="6" type="ORF">Cni_G26516</name>
</gene>
<accession>A0AAQ3L370</accession>
<dbReference type="AlphaFoldDB" id="A0AAQ3L370"/>
<dbReference type="PANTHER" id="PTHR43572">
    <property type="entry name" value="CHAPERONE PROTEIN CLPD, CHLOROPLASTIC"/>
    <property type="match status" value="1"/>
</dbReference>
<evidence type="ECO:0000313" key="7">
    <source>
        <dbReference type="Proteomes" id="UP001327560"/>
    </source>
</evidence>
<dbReference type="Gene3D" id="3.40.50.300">
    <property type="entry name" value="P-loop containing nucleotide triphosphate hydrolases"/>
    <property type="match status" value="2"/>
</dbReference>
<dbReference type="Pfam" id="PF23569">
    <property type="entry name" value="NBD_SMAX1"/>
    <property type="match status" value="1"/>
</dbReference>
<dbReference type="InterPro" id="IPR036628">
    <property type="entry name" value="Clp_N_dom_sf"/>
</dbReference>
<proteinExistence type="inferred from homology"/>
<reference evidence="6 7" key="1">
    <citation type="submission" date="2023-10" db="EMBL/GenBank/DDBJ databases">
        <title>Chromosome-scale genome assembly provides insights into flower coloration mechanisms of Canna indica.</title>
        <authorList>
            <person name="Li C."/>
        </authorList>
    </citation>
    <scope>NUCLEOTIDE SEQUENCE [LARGE SCALE GENOMIC DNA]</scope>
    <source>
        <tissue evidence="6">Flower</tissue>
    </source>
</reference>
<evidence type="ECO:0000256" key="2">
    <source>
        <dbReference type="ARBA" id="ARBA00022737"/>
    </source>
</evidence>
<dbReference type="Pfam" id="PF02861">
    <property type="entry name" value="Clp_N"/>
    <property type="match status" value="1"/>
</dbReference>
<feature type="region of interest" description="Disordered" evidence="4">
    <location>
        <begin position="526"/>
        <end position="553"/>
    </location>
</feature>
<dbReference type="InterPro" id="IPR058680">
    <property type="entry name" value="NBD_SMAX1-like"/>
</dbReference>
<comment type="similarity">
    <text evidence="1">Belongs to the ClpA/ClpB family.</text>
</comment>
<protein>
    <recommendedName>
        <fullName evidence="5">Clp R domain-containing protein</fullName>
    </recommendedName>
</protein>
<evidence type="ECO:0000256" key="4">
    <source>
        <dbReference type="SAM" id="MobiDB-lite"/>
    </source>
</evidence>
<dbReference type="InterPro" id="IPR027417">
    <property type="entry name" value="P-loop_NTPase"/>
</dbReference>
<evidence type="ECO:0000313" key="6">
    <source>
        <dbReference type="EMBL" id="WOL17723.1"/>
    </source>
</evidence>
<organism evidence="6 7">
    <name type="scientific">Canna indica</name>
    <name type="common">Indian-shot</name>
    <dbReference type="NCBI Taxonomy" id="4628"/>
    <lineage>
        <taxon>Eukaryota</taxon>
        <taxon>Viridiplantae</taxon>
        <taxon>Streptophyta</taxon>
        <taxon>Embryophyta</taxon>
        <taxon>Tracheophyta</taxon>
        <taxon>Spermatophyta</taxon>
        <taxon>Magnoliopsida</taxon>
        <taxon>Liliopsida</taxon>
        <taxon>Zingiberales</taxon>
        <taxon>Cannaceae</taxon>
        <taxon>Canna</taxon>
    </lineage>
</organism>
<dbReference type="PROSITE" id="PS51903">
    <property type="entry name" value="CLP_R"/>
    <property type="match status" value="1"/>
</dbReference>
<evidence type="ECO:0000259" key="5">
    <source>
        <dbReference type="PROSITE" id="PS51903"/>
    </source>
</evidence>
<dbReference type="InterPro" id="IPR004176">
    <property type="entry name" value="Clp_R_N"/>
</dbReference>
<dbReference type="InterPro" id="IPR051650">
    <property type="entry name" value="SL_signaling_regulator"/>
</dbReference>
<feature type="compositionally biased region" description="Basic and acidic residues" evidence="4">
    <location>
        <begin position="533"/>
        <end position="551"/>
    </location>
</feature>
<name>A0AAQ3L370_9LILI</name>
<sequence>MRGGCAVQQSLTPEALTVVRQAVGLAQQRGHAQVTPLHVASIMLSSPAGLLRGACLQSHSHPLRCKALELCFNVALNRLPTSSSSSSLLGSYHHHHPALSNALMAAFKRAQAHQRRGSIEIQQQPLLVVKIELQQLIVSILDDPSVSRVMREAGFSSTQVKSNIEKAISLENCAQPCEVDDYYSSPLAKKTRSSTSDEVIRDEEIDGVMDSLVRGRKSSVVIVGENLVICEAVLRRMMQRVASGEVPEALRSLQFTNISLSSFESSSKEKVEEKIKELSFVVKGRSTVIYLGDMKHLADGFKVSTNGDDKEGTSYCPLEHAIMELGRLVSNGVEGDESGSGRIWVVGIATYQTYMSCISLGNLDVQPLFLPAAAAGSLELSLSFNRQSSRRKVVGAETSWRLQDRARKKSYGCAADNCCGIFQGPQNTVNGGHGAIASSLPPWLQKMKEDKGGISTNNPLNDLCKWSTNINSAKKHHYHQSEKRLKFSWSFPSSSSLHHGFQQMTGSEKESYPEFNFWSSTSGATQNKGFESNSKDHEEQMSSNSDNKHCSSTDSMEVEYTSKFKELSALNLKTLCNAMEEQVPWHKDIIPDIASTVLQCRSGMRKRKETKLELQETTKKETWLFFQGGDFEGKVKIAMELARLVFGSYTNFISVRPHELEKFSEAVRENPHRVILMEDIEQVDCSSQEGIESAIGRGRIQIRSSGEEVNVGDAIIIFTCESFGASEPRSIAMHGEEGEDDKGSAQSFVLDLNVSAVNGEMEDWALRISELVDRTFLLNLPQNI</sequence>
<keyword evidence="7" id="KW-1185">Reference proteome</keyword>
<dbReference type="EMBL" id="CP136897">
    <property type="protein sequence ID" value="WOL17723.1"/>
    <property type="molecule type" value="Genomic_DNA"/>
</dbReference>
<dbReference type="Gene3D" id="1.10.1780.10">
    <property type="entry name" value="Clp, N-terminal domain"/>
    <property type="match status" value="1"/>
</dbReference>
<keyword evidence="2 3" id="KW-0677">Repeat</keyword>
<evidence type="ECO:0000256" key="1">
    <source>
        <dbReference type="ARBA" id="ARBA00008675"/>
    </source>
</evidence>
<feature type="domain" description="Clp R" evidence="5">
    <location>
        <begin position="7"/>
        <end position="171"/>
    </location>
</feature>
<dbReference type="PANTHER" id="PTHR43572:SF31">
    <property type="entry name" value="PROTEIN SMAX1-LIKE 3"/>
    <property type="match status" value="1"/>
</dbReference>
<dbReference type="Proteomes" id="UP001327560">
    <property type="component" value="Chromosome 8"/>
</dbReference>